<feature type="compositionally biased region" description="Polar residues" evidence="2">
    <location>
        <begin position="392"/>
        <end position="403"/>
    </location>
</feature>
<evidence type="ECO:0000259" key="3">
    <source>
        <dbReference type="PROSITE" id="PS00662"/>
    </source>
</evidence>
<dbReference type="InterPro" id="IPR006321">
    <property type="entry name" value="PilT/PilU"/>
</dbReference>
<organism evidence="4 5">
    <name type="scientific">Sulfidibacter corallicola</name>
    <dbReference type="NCBI Taxonomy" id="2818388"/>
    <lineage>
        <taxon>Bacteria</taxon>
        <taxon>Pseudomonadati</taxon>
        <taxon>Acidobacteriota</taxon>
        <taxon>Holophagae</taxon>
        <taxon>Acanthopleuribacterales</taxon>
        <taxon>Acanthopleuribacteraceae</taxon>
        <taxon>Sulfidibacter</taxon>
    </lineage>
</organism>
<dbReference type="InterPro" id="IPR027417">
    <property type="entry name" value="P-loop_NTPase"/>
</dbReference>
<dbReference type="EMBL" id="CP071793">
    <property type="protein sequence ID" value="QTD52743.1"/>
    <property type="molecule type" value="Genomic_DNA"/>
</dbReference>
<dbReference type="InterPro" id="IPR001482">
    <property type="entry name" value="T2SS/T4SS_dom"/>
</dbReference>
<proteinExistence type="inferred from homology"/>
<dbReference type="GO" id="GO:0005524">
    <property type="term" value="F:ATP binding"/>
    <property type="evidence" value="ECO:0007669"/>
    <property type="project" value="InterPro"/>
</dbReference>
<dbReference type="KEGG" id="scor:J3U87_09725"/>
<dbReference type="RefSeq" id="WP_237382845.1">
    <property type="nucleotide sequence ID" value="NZ_CP071793.1"/>
</dbReference>
<comment type="similarity">
    <text evidence="1">Belongs to the GSP E family.</text>
</comment>
<sequence length="416" mass="46115">MHINDLLKIATERKSSDLHLKVGSHPIIRIDGGLSPIESVNRLMAEDTVSMAFSILNGRQKQKFKENHEIDVAYSVPGLGRFRCNVFQQRGTVGMVLRVIPVRILTIRELMLPTTIEDICNEQRGMILCTGTTGSGKSTTLAGMIDYINSRRTEHIITIEDPIEFLHRDKKSIVNQREIGVDTNSFANALRGALRQDPDVILVGEMRDYETIETAIHAAETGHLLLSTLHTLDATETVNRIISVFPPHQQKQIRLQLSGVLKAIISMRLVPRKDNKGRVPAAEIMIATPYIKTCIEEKEKTKLIHDAIAAGVSQYGMQTFDQSLYYLWKSGLITYEEALKRCTNPDEFKLKAQGIQSTSDIARDNMESSISGNPGMSLSGAGAAAQPALDSNEFTNDLNTGTGSEDDLFDFSSDLE</sequence>
<feature type="compositionally biased region" description="Polar residues" evidence="2">
    <location>
        <begin position="367"/>
        <end position="376"/>
    </location>
</feature>
<dbReference type="PANTHER" id="PTHR30486">
    <property type="entry name" value="TWITCHING MOTILITY PROTEIN PILT"/>
    <property type="match status" value="1"/>
</dbReference>
<dbReference type="CDD" id="cd01131">
    <property type="entry name" value="PilT"/>
    <property type="match status" value="1"/>
</dbReference>
<dbReference type="Proteomes" id="UP000663929">
    <property type="component" value="Chromosome"/>
</dbReference>
<protein>
    <submittedName>
        <fullName evidence="4">Type IV pilus twitching motility protein PilT</fullName>
    </submittedName>
</protein>
<dbReference type="NCBIfam" id="TIGR01420">
    <property type="entry name" value="pilT_fam"/>
    <property type="match status" value="1"/>
</dbReference>
<dbReference type="Pfam" id="PF00437">
    <property type="entry name" value="T2SSE"/>
    <property type="match status" value="1"/>
</dbReference>
<evidence type="ECO:0000313" key="4">
    <source>
        <dbReference type="EMBL" id="QTD52743.1"/>
    </source>
</evidence>
<evidence type="ECO:0000256" key="2">
    <source>
        <dbReference type="SAM" id="MobiDB-lite"/>
    </source>
</evidence>
<name>A0A8A4TTC9_SULCO</name>
<keyword evidence="5" id="KW-1185">Reference proteome</keyword>
<dbReference type="SUPFAM" id="SSF52540">
    <property type="entry name" value="P-loop containing nucleoside triphosphate hydrolases"/>
    <property type="match status" value="1"/>
</dbReference>
<reference evidence="4" key="1">
    <citation type="submission" date="2021-03" db="EMBL/GenBank/DDBJ databases">
        <title>Acanthopleuribacteraceae sp. M133.</title>
        <authorList>
            <person name="Wang G."/>
        </authorList>
    </citation>
    <scope>NUCLEOTIDE SEQUENCE</scope>
    <source>
        <strain evidence="4">M133</strain>
    </source>
</reference>
<gene>
    <name evidence="4" type="ORF">J3U87_09725</name>
</gene>
<dbReference type="PANTHER" id="PTHR30486:SF12">
    <property type="entry name" value="TYPE IV PILUS ATPASE PILU"/>
    <property type="match status" value="1"/>
</dbReference>
<accession>A0A8A4TTC9</accession>
<dbReference type="Gene3D" id="3.40.50.300">
    <property type="entry name" value="P-loop containing nucleotide triphosphate hydrolases"/>
    <property type="match status" value="1"/>
</dbReference>
<evidence type="ECO:0000256" key="1">
    <source>
        <dbReference type="ARBA" id="ARBA00006611"/>
    </source>
</evidence>
<evidence type="ECO:0000313" key="5">
    <source>
        <dbReference type="Proteomes" id="UP000663929"/>
    </source>
</evidence>
<dbReference type="Gene3D" id="3.30.450.90">
    <property type="match status" value="1"/>
</dbReference>
<feature type="domain" description="Bacterial type II secretion system protein E" evidence="3">
    <location>
        <begin position="194"/>
        <end position="208"/>
    </location>
</feature>
<dbReference type="AlphaFoldDB" id="A0A8A4TTC9"/>
<dbReference type="InterPro" id="IPR050921">
    <property type="entry name" value="T4SS_GSP_E_ATPase"/>
</dbReference>
<feature type="compositionally biased region" description="Acidic residues" evidence="2">
    <location>
        <begin position="404"/>
        <end position="416"/>
    </location>
</feature>
<feature type="region of interest" description="Disordered" evidence="2">
    <location>
        <begin position="365"/>
        <end position="416"/>
    </location>
</feature>
<dbReference type="PROSITE" id="PS00662">
    <property type="entry name" value="T2SP_E"/>
    <property type="match status" value="1"/>
</dbReference>
<dbReference type="GO" id="GO:0016887">
    <property type="term" value="F:ATP hydrolysis activity"/>
    <property type="evidence" value="ECO:0007669"/>
    <property type="project" value="InterPro"/>
</dbReference>